<sequence length="240" mass="26024">MKKRWMTFFVVPFLILTACGGVQTGEVQTEKKSINVQDEKQLDVSIRFGVGDITIKGGTPAAFDVDFKYNVEKLKPIIDYNVSEKTGKLSIYQSNMNVPQGNMKGLEYLGQIILNESIPTKLYVKTGAGANVLDLRNIQLEKADIISGVGETTIDLSGNYKKPFDVNIEAGVGNVKLIVPTSIGAKIVVNSGIGEVNAYGLTAESKDIFVNDAYNKEKSNININVKVGVGNLEIVSGETK</sequence>
<keyword evidence="1" id="KW-0732">Signal</keyword>
<feature type="chain" id="PRO_5039247598" description="DUF2154 domain-containing protein" evidence="1">
    <location>
        <begin position="25"/>
        <end position="240"/>
    </location>
</feature>
<proteinExistence type="predicted"/>
<feature type="signal peptide" evidence="1">
    <location>
        <begin position="1"/>
        <end position="24"/>
    </location>
</feature>
<keyword evidence="5" id="KW-1185">Reference proteome</keyword>
<comment type="caution">
    <text evidence="4">The sequence shown here is derived from an EMBL/GenBank/DDBJ whole genome shotgun (WGS) entry which is preliminary data.</text>
</comment>
<evidence type="ECO:0000259" key="3">
    <source>
        <dbReference type="Pfam" id="PF17115"/>
    </source>
</evidence>
<dbReference type="InterPro" id="IPR031346">
    <property type="entry name" value="DUF2154_N"/>
</dbReference>
<feature type="domain" description="Cell wall-active antibiotics response LiaF-like C-terminal" evidence="2">
    <location>
        <begin position="136"/>
        <end position="234"/>
    </location>
</feature>
<feature type="domain" description="DUF2154" evidence="3">
    <location>
        <begin position="38"/>
        <end position="128"/>
    </location>
</feature>
<accession>A0A8J8GAN3</accession>
<name>A0A8J8GAN3_9BACI</name>
<evidence type="ECO:0000313" key="5">
    <source>
        <dbReference type="Proteomes" id="UP000625804"/>
    </source>
</evidence>
<dbReference type="Pfam" id="PF17115">
    <property type="entry name" value="Toast_rack_N"/>
    <property type="match status" value="1"/>
</dbReference>
<evidence type="ECO:0000256" key="1">
    <source>
        <dbReference type="SAM" id="SignalP"/>
    </source>
</evidence>
<protein>
    <recommendedName>
        <fullName evidence="6">DUF2154 domain-containing protein</fullName>
    </recommendedName>
</protein>
<dbReference type="InterPro" id="IPR024425">
    <property type="entry name" value="LiaF-like_C"/>
</dbReference>
<evidence type="ECO:0000313" key="4">
    <source>
        <dbReference type="EMBL" id="NSL50207.1"/>
    </source>
</evidence>
<dbReference type="EMBL" id="JABTTE010000001">
    <property type="protein sequence ID" value="NSL50207.1"/>
    <property type="molecule type" value="Genomic_DNA"/>
</dbReference>
<dbReference type="Proteomes" id="UP000625804">
    <property type="component" value="Unassembled WGS sequence"/>
</dbReference>
<gene>
    <name evidence="4" type="ORF">HR057_00335</name>
</gene>
<evidence type="ECO:0000259" key="2">
    <source>
        <dbReference type="Pfam" id="PF09922"/>
    </source>
</evidence>
<dbReference type="RefSeq" id="WP_173729412.1">
    <property type="nucleotide sequence ID" value="NZ_JABTTE010000001.1"/>
</dbReference>
<reference evidence="4" key="1">
    <citation type="submission" date="2020-06" db="EMBL/GenBank/DDBJ databases">
        <title>A novel thermopfilic bacterium from Erzurum, Turkey.</title>
        <authorList>
            <person name="Adiguzel A."/>
            <person name="Ay H."/>
            <person name="Baltaci M.O."/>
        </authorList>
    </citation>
    <scope>NUCLEOTIDE SEQUENCE</scope>
    <source>
        <strain evidence="4">P2</strain>
    </source>
</reference>
<organism evidence="4 5">
    <name type="scientific">Calidifontibacillus erzurumensis</name>
    <dbReference type="NCBI Taxonomy" id="2741433"/>
    <lineage>
        <taxon>Bacteria</taxon>
        <taxon>Bacillati</taxon>
        <taxon>Bacillota</taxon>
        <taxon>Bacilli</taxon>
        <taxon>Bacillales</taxon>
        <taxon>Bacillaceae</taxon>
        <taxon>Calidifontibacillus/Schinkia group</taxon>
        <taxon>Calidifontibacillus</taxon>
    </lineage>
</organism>
<evidence type="ECO:0008006" key="6">
    <source>
        <dbReference type="Google" id="ProtNLM"/>
    </source>
</evidence>
<dbReference type="Pfam" id="PF09922">
    <property type="entry name" value="LiaF-like_C"/>
    <property type="match status" value="1"/>
</dbReference>
<dbReference type="PROSITE" id="PS51257">
    <property type="entry name" value="PROKAR_LIPOPROTEIN"/>
    <property type="match status" value="1"/>
</dbReference>
<dbReference type="AlphaFoldDB" id="A0A8J8GAN3"/>